<keyword evidence="3 5" id="KW-0697">Rotamase</keyword>
<comment type="caution">
    <text evidence="8">The sequence shown here is derived from an EMBL/GenBank/DDBJ whole genome shotgun (WGS) entry which is preliminary data.</text>
</comment>
<evidence type="ECO:0000313" key="8">
    <source>
        <dbReference type="EMBL" id="EJK60900.1"/>
    </source>
</evidence>
<proteinExistence type="predicted"/>
<evidence type="ECO:0000256" key="3">
    <source>
        <dbReference type="ARBA" id="ARBA00023110"/>
    </source>
</evidence>
<dbReference type="PANTHER" id="PTHR43811">
    <property type="entry name" value="FKBP-TYPE PEPTIDYL-PROLYL CIS-TRANS ISOMERASE FKPA"/>
    <property type="match status" value="1"/>
</dbReference>
<dbReference type="InterPro" id="IPR046357">
    <property type="entry name" value="PPIase_dom_sf"/>
</dbReference>
<dbReference type="AlphaFoldDB" id="K0S6K3"/>
<feature type="domain" description="PPIase FKBP-type" evidence="7">
    <location>
        <begin position="29"/>
        <end position="126"/>
    </location>
</feature>
<sequence>MFTRRRTRGIKYQVTAPPTDSDSPSPVRGQKVKTKYTLWLNGFPEDTPSAQKIDSSKGPFGDKPFEFFAGVSQVIKGWDLTILDMKVGEERKLVIPAVLGYGEKGAGGQIPGGSTLYFKVELAEIGPAPSLNADQKKWLEDNPL</sequence>
<evidence type="ECO:0000259" key="7">
    <source>
        <dbReference type="PROSITE" id="PS50059"/>
    </source>
</evidence>
<dbReference type="Proteomes" id="UP000266841">
    <property type="component" value="Unassembled WGS sequence"/>
</dbReference>
<dbReference type="PROSITE" id="PS50059">
    <property type="entry name" value="FKBP_PPIASE"/>
    <property type="match status" value="1"/>
</dbReference>
<feature type="compositionally biased region" description="Low complexity" evidence="6">
    <location>
        <begin position="17"/>
        <end position="26"/>
    </location>
</feature>
<reference evidence="8 9" key="1">
    <citation type="journal article" date="2012" name="Genome Biol.">
        <title>Genome and low-iron response of an oceanic diatom adapted to chronic iron limitation.</title>
        <authorList>
            <person name="Lommer M."/>
            <person name="Specht M."/>
            <person name="Roy A.S."/>
            <person name="Kraemer L."/>
            <person name="Andreson R."/>
            <person name="Gutowska M.A."/>
            <person name="Wolf J."/>
            <person name="Bergner S.V."/>
            <person name="Schilhabel M.B."/>
            <person name="Klostermeier U.C."/>
            <person name="Beiko R.G."/>
            <person name="Rosenstiel P."/>
            <person name="Hippler M."/>
            <person name="Laroche J."/>
        </authorList>
    </citation>
    <scope>NUCLEOTIDE SEQUENCE [LARGE SCALE GENOMIC DNA]</scope>
    <source>
        <strain evidence="8 9">CCMP1005</strain>
    </source>
</reference>
<dbReference type="InterPro" id="IPR001179">
    <property type="entry name" value="PPIase_FKBP_dom"/>
</dbReference>
<dbReference type="EMBL" id="AGNL01020594">
    <property type="protein sequence ID" value="EJK60900.1"/>
    <property type="molecule type" value="Genomic_DNA"/>
</dbReference>
<comment type="catalytic activity">
    <reaction evidence="1 5">
        <text>[protein]-peptidylproline (omega=180) = [protein]-peptidylproline (omega=0)</text>
        <dbReference type="Rhea" id="RHEA:16237"/>
        <dbReference type="Rhea" id="RHEA-COMP:10747"/>
        <dbReference type="Rhea" id="RHEA-COMP:10748"/>
        <dbReference type="ChEBI" id="CHEBI:83833"/>
        <dbReference type="ChEBI" id="CHEBI:83834"/>
        <dbReference type="EC" id="5.2.1.8"/>
    </reaction>
</comment>
<name>K0S6K3_THAOC</name>
<dbReference type="GO" id="GO:0003755">
    <property type="term" value="F:peptidyl-prolyl cis-trans isomerase activity"/>
    <property type="evidence" value="ECO:0007669"/>
    <property type="project" value="UniProtKB-KW"/>
</dbReference>
<accession>K0S6K3</accession>
<dbReference type="Gene3D" id="3.10.50.40">
    <property type="match status" value="1"/>
</dbReference>
<dbReference type="OrthoDB" id="1902587at2759"/>
<evidence type="ECO:0000313" key="9">
    <source>
        <dbReference type="Proteomes" id="UP000266841"/>
    </source>
</evidence>
<evidence type="ECO:0000256" key="2">
    <source>
        <dbReference type="ARBA" id="ARBA00013194"/>
    </source>
</evidence>
<dbReference type="EC" id="5.2.1.8" evidence="2 5"/>
<organism evidence="8 9">
    <name type="scientific">Thalassiosira oceanica</name>
    <name type="common">Marine diatom</name>
    <dbReference type="NCBI Taxonomy" id="159749"/>
    <lineage>
        <taxon>Eukaryota</taxon>
        <taxon>Sar</taxon>
        <taxon>Stramenopiles</taxon>
        <taxon>Ochrophyta</taxon>
        <taxon>Bacillariophyta</taxon>
        <taxon>Coscinodiscophyceae</taxon>
        <taxon>Thalassiosirophycidae</taxon>
        <taxon>Thalassiosirales</taxon>
        <taxon>Thalassiosiraceae</taxon>
        <taxon>Thalassiosira</taxon>
    </lineage>
</organism>
<gene>
    <name evidence="8" type="ORF">THAOC_18682</name>
</gene>
<evidence type="ECO:0000256" key="1">
    <source>
        <dbReference type="ARBA" id="ARBA00000971"/>
    </source>
</evidence>
<evidence type="ECO:0000256" key="4">
    <source>
        <dbReference type="ARBA" id="ARBA00023235"/>
    </source>
</evidence>
<protein>
    <recommendedName>
        <fullName evidence="2 5">peptidylprolyl isomerase</fullName>
        <ecNumber evidence="2 5">5.2.1.8</ecNumber>
    </recommendedName>
</protein>
<keyword evidence="4 5" id="KW-0413">Isomerase</keyword>
<dbReference type="Pfam" id="PF00254">
    <property type="entry name" value="FKBP_C"/>
    <property type="match status" value="1"/>
</dbReference>
<dbReference type="PANTHER" id="PTHR43811:SF19">
    <property type="entry name" value="39 KDA FK506-BINDING NUCLEAR PROTEIN"/>
    <property type="match status" value="1"/>
</dbReference>
<feature type="region of interest" description="Disordered" evidence="6">
    <location>
        <begin position="1"/>
        <end position="30"/>
    </location>
</feature>
<dbReference type="OMA" id="DITKFFR"/>
<evidence type="ECO:0000256" key="6">
    <source>
        <dbReference type="SAM" id="MobiDB-lite"/>
    </source>
</evidence>
<evidence type="ECO:0000256" key="5">
    <source>
        <dbReference type="PROSITE-ProRule" id="PRU00277"/>
    </source>
</evidence>
<dbReference type="SUPFAM" id="SSF54534">
    <property type="entry name" value="FKBP-like"/>
    <property type="match status" value="1"/>
</dbReference>
<dbReference type="eggNOG" id="KOG0549">
    <property type="taxonomic scope" value="Eukaryota"/>
</dbReference>
<keyword evidence="9" id="KW-1185">Reference proteome</keyword>